<dbReference type="PANTHER" id="PTHR21678">
    <property type="entry name" value="GROWTH INHIBITION AND DIFFERENTIATION RELATED PROTEIN 88"/>
    <property type="match status" value="1"/>
</dbReference>
<feature type="region of interest" description="Disordered" evidence="1">
    <location>
        <begin position="185"/>
        <end position="213"/>
    </location>
</feature>
<dbReference type="EMBL" id="JAJJMB010017986">
    <property type="protein sequence ID" value="KAI3832536.1"/>
    <property type="molecule type" value="Genomic_DNA"/>
</dbReference>
<feature type="region of interest" description="Disordered" evidence="1">
    <location>
        <begin position="108"/>
        <end position="129"/>
    </location>
</feature>
<sequence>MAAAAAEDLNWSIEVEDLVDAGDTKGAISLLESVIDKLETLNSSSSSSSIDLKLATALTDLANLYSSQGFSLKADQLQSRSFLLKQKNAHKIKNNDLGNKRVLDSVSSNVSACDGSPAPPSDDDDADDWESIADRPVDEILTPPPPIHDIGISKLSLEDSKPETTTKRRGRGAFMYKKNSLYSDQQTGGVNSGCSDDDEVEVDQSNSDEKLKSGIPSFGTSHVLVLADFPPSTKTMELEKLFESFKDRGFVIRWVNDTVALAVFKTPSIALEACNKVHVSFKIHVLQENDNLLSSISRRDLEPPTPRPKTSVRTAQRLIAQGMGRKLSTETFGSAELRKQEEARKNRIVTRQILKDEAWGDD</sequence>
<dbReference type="AlphaFoldDB" id="A0AAD4RU57"/>
<reference evidence="2" key="1">
    <citation type="submission" date="2022-04" db="EMBL/GenBank/DDBJ databases">
        <title>A functionally conserved STORR gene fusion in Papaver species that diverged 16.8 million years ago.</title>
        <authorList>
            <person name="Catania T."/>
        </authorList>
    </citation>
    <scope>NUCLEOTIDE SEQUENCE</scope>
    <source>
        <strain evidence="2">S-188037</strain>
    </source>
</reference>
<name>A0AAD4RU57_9MAGN</name>
<organism evidence="2 3">
    <name type="scientific">Papaver atlanticum</name>
    <dbReference type="NCBI Taxonomy" id="357466"/>
    <lineage>
        <taxon>Eukaryota</taxon>
        <taxon>Viridiplantae</taxon>
        <taxon>Streptophyta</taxon>
        <taxon>Embryophyta</taxon>
        <taxon>Tracheophyta</taxon>
        <taxon>Spermatophyta</taxon>
        <taxon>Magnoliopsida</taxon>
        <taxon>Ranunculales</taxon>
        <taxon>Papaveraceae</taxon>
        <taxon>Papaveroideae</taxon>
        <taxon>Papaver</taxon>
    </lineage>
</organism>
<dbReference type="InterPro" id="IPR039884">
    <property type="entry name" value="R3HC1/R3HCL"/>
</dbReference>
<dbReference type="PANTHER" id="PTHR21678:SF0">
    <property type="entry name" value="C3H1-TYPE DOMAIN-CONTAINING PROTEIN"/>
    <property type="match status" value="1"/>
</dbReference>
<gene>
    <name evidence="2" type="ORF">MKW98_002082</name>
</gene>
<evidence type="ECO:0008006" key="4">
    <source>
        <dbReference type="Google" id="ProtNLM"/>
    </source>
</evidence>
<proteinExistence type="predicted"/>
<keyword evidence="3" id="KW-1185">Reference proteome</keyword>
<dbReference type="Proteomes" id="UP001202328">
    <property type="component" value="Unassembled WGS sequence"/>
</dbReference>
<dbReference type="InterPro" id="IPR035979">
    <property type="entry name" value="RBD_domain_sf"/>
</dbReference>
<evidence type="ECO:0000313" key="2">
    <source>
        <dbReference type="EMBL" id="KAI3832536.1"/>
    </source>
</evidence>
<feature type="compositionally biased region" description="Polar residues" evidence="1">
    <location>
        <begin position="185"/>
        <end position="194"/>
    </location>
</feature>
<dbReference type="SUPFAM" id="SSF54928">
    <property type="entry name" value="RNA-binding domain, RBD"/>
    <property type="match status" value="1"/>
</dbReference>
<protein>
    <recommendedName>
        <fullName evidence="4">Coiled-coil domain-containing protein R3HCC1L</fullName>
    </recommendedName>
</protein>
<dbReference type="Gene3D" id="3.30.70.330">
    <property type="match status" value="1"/>
</dbReference>
<accession>A0AAD4RU57</accession>
<comment type="caution">
    <text evidence="2">The sequence shown here is derived from an EMBL/GenBank/DDBJ whole genome shotgun (WGS) entry which is preliminary data.</text>
</comment>
<dbReference type="InterPro" id="IPR012677">
    <property type="entry name" value="Nucleotide-bd_a/b_plait_sf"/>
</dbReference>
<evidence type="ECO:0000313" key="3">
    <source>
        <dbReference type="Proteomes" id="UP001202328"/>
    </source>
</evidence>
<dbReference type="GO" id="GO:0003676">
    <property type="term" value="F:nucleic acid binding"/>
    <property type="evidence" value="ECO:0007669"/>
    <property type="project" value="InterPro"/>
</dbReference>
<evidence type="ECO:0000256" key="1">
    <source>
        <dbReference type="SAM" id="MobiDB-lite"/>
    </source>
</evidence>